<accession>A0A1J5IP62</accession>
<evidence type="ECO:0000256" key="1">
    <source>
        <dbReference type="SAM" id="Phobius"/>
    </source>
</evidence>
<organism evidence="2 3">
    <name type="scientific">Candidatus Wirthbacteria bacterium CG2_30_54_11</name>
    <dbReference type="NCBI Taxonomy" id="1817892"/>
    <lineage>
        <taxon>Bacteria</taxon>
        <taxon>Candidatus Wirthbacteria</taxon>
    </lineage>
</organism>
<keyword evidence="1" id="KW-0812">Transmembrane</keyword>
<reference evidence="2 3" key="1">
    <citation type="journal article" date="2016" name="Environ. Microbiol.">
        <title>Genomic resolution of a cold subsurface aquifer community provides metabolic insights for novel microbes adapted to high CO concentrations.</title>
        <authorList>
            <person name="Probst A.J."/>
            <person name="Castelle C.J."/>
            <person name="Singh A."/>
            <person name="Brown C.T."/>
            <person name="Anantharaman K."/>
            <person name="Sharon I."/>
            <person name="Hug L.A."/>
            <person name="Burstein D."/>
            <person name="Emerson J.B."/>
            <person name="Thomas B.C."/>
            <person name="Banfield J.F."/>
        </authorList>
    </citation>
    <scope>NUCLEOTIDE SEQUENCE [LARGE SCALE GENOMIC DNA]</scope>
    <source>
        <strain evidence="2">CG2_30_54_11</strain>
    </source>
</reference>
<comment type="caution">
    <text evidence="2">The sequence shown here is derived from an EMBL/GenBank/DDBJ whole genome shotgun (WGS) entry which is preliminary data.</text>
</comment>
<name>A0A1J5IP62_9BACT</name>
<dbReference type="STRING" id="1817892.AUK40_01055"/>
<feature type="transmembrane region" description="Helical" evidence="1">
    <location>
        <begin position="15"/>
        <end position="36"/>
    </location>
</feature>
<keyword evidence="1" id="KW-0472">Membrane</keyword>
<dbReference type="Proteomes" id="UP000183245">
    <property type="component" value="Unassembled WGS sequence"/>
</dbReference>
<gene>
    <name evidence="2" type="ORF">AUK40_01055</name>
</gene>
<evidence type="ECO:0000313" key="2">
    <source>
        <dbReference type="EMBL" id="OIP98949.1"/>
    </source>
</evidence>
<proteinExistence type="predicted"/>
<evidence type="ECO:0000313" key="3">
    <source>
        <dbReference type="Proteomes" id="UP000183245"/>
    </source>
</evidence>
<keyword evidence="1" id="KW-1133">Transmembrane helix</keyword>
<dbReference type="AlphaFoldDB" id="A0A1J5IP62"/>
<dbReference type="EMBL" id="MNZT01000020">
    <property type="protein sequence ID" value="OIP98949.1"/>
    <property type="molecule type" value="Genomic_DNA"/>
</dbReference>
<protein>
    <submittedName>
        <fullName evidence="2">Uncharacterized protein</fullName>
    </submittedName>
</protein>
<sequence length="77" mass="8194">MGLTAQRRIADMRSYIWTIAGTGITAISASADFTGLGQEATATAEFGYLQWLGTILGVICLLVGFVTGRPRKNDPTT</sequence>
<feature type="transmembrane region" description="Helical" evidence="1">
    <location>
        <begin position="48"/>
        <end position="68"/>
    </location>
</feature>